<reference evidence="2 3" key="1">
    <citation type="submission" date="2012-04" db="EMBL/GenBank/DDBJ databases">
        <title>The Genome Sequence of Saprolegnia declina VS20.</title>
        <authorList>
            <consortium name="The Broad Institute Genome Sequencing Platform"/>
            <person name="Russ C."/>
            <person name="Nusbaum C."/>
            <person name="Tyler B."/>
            <person name="van West P."/>
            <person name="Dieguez-Uribeondo J."/>
            <person name="de Bruijn I."/>
            <person name="Tripathy S."/>
            <person name="Jiang R."/>
            <person name="Young S.K."/>
            <person name="Zeng Q."/>
            <person name="Gargeya S."/>
            <person name="Fitzgerald M."/>
            <person name="Haas B."/>
            <person name="Abouelleil A."/>
            <person name="Alvarado L."/>
            <person name="Arachchi H.M."/>
            <person name="Berlin A."/>
            <person name="Chapman S.B."/>
            <person name="Goldberg J."/>
            <person name="Griggs A."/>
            <person name="Gujja S."/>
            <person name="Hansen M."/>
            <person name="Howarth C."/>
            <person name="Imamovic A."/>
            <person name="Larimer J."/>
            <person name="McCowen C."/>
            <person name="Montmayeur A."/>
            <person name="Murphy C."/>
            <person name="Neiman D."/>
            <person name="Pearson M."/>
            <person name="Priest M."/>
            <person name="Roberts A."/>
            <person name="Saif S."/>
            <person name="Shea T."/>
            <person name="Sisk P."/>
            <person name="Sykes S."/>
            <person name="Wortman J."/>
            <person name="Nusbaum C."/>
            <person name="Birren B."/>
        </authorList>
    </citation>
    <scope>NUCLEOTIDE SEQUENCE [LARGE SCALE GENOMIC DNA]</scope>
    <source>
        <strain evidence="2 3">VS20</strain>
    </source>
</reference>
<organism evidence="2 3">
    <name type="scientific">Saprolegnia diclina (strain VS20)</name>
    <dbReference type="NCBI Taxonomy" id="1156394"/>
    <lineage>
        <taxon>Eukaryota</taxon>
        <taxon>Sar</taxon>
        <taxon>Stramenopiles</taxon>
        <taxon>Oomycota</taxon>
        <taxon>Saprolegniomycetes</taxon>
        <taxon>Saprolegniales</taxon>
        <taxon>Saprolegniaceae</taxon>
        <taxon>Saprolegnia</taxon>
    </lineage>
</organism>
<dbReference type="OrthoDB" id="10576337at2759"/>
<dbReference type="Proteomes" id="UP000030762">
    <property type="component" value="Unassembled WGS sequence"/>
</dbReference>
<evidence type="ECO:0008006" key="4">
    <source>
        <dbReference type="Google" id="ProtNLM"/>
    </source>
</evidence>
<evidence type="ECO:0000313" key="2">
    <source>
        <dbReference type="EMBL" id="EQC30634.1"/>
    </source>
</evidence>
<dbReference type="GO" id="GO:0046982">
    <property type="term" value="F:protein heterodimerization activity"/>
    <property type="evidence" value="ECO:0007669"/>
    <property type="project" value="InterPro"/>
</dbReference>
<dbReference type="InParanoid" id="T0PYK5"/>
<dbReference type="EMBL" id="JH767174">
    <property type="protein sequence ID" value="EQC30634.1"/>
    <property type="molecule type" value="Genomic_DNA"/>
</dbReference>
<dbReference type="AlphaFoldDB" id="T0PYK5"/>
<keyword evidence="3" id="KW-1185">Reference proteome</keyword>
<feature type="region of interest" description="Disordered" evidence="1">
    <location>
        <begin position="86"/>
        <end position="105"/>
    </location>
</feature>
<protein>
    <recommendedName>
        <fullName evidence="4">Transcription factor CBF/NF-Y/archaeal histone domain-containing protein</fullName>
    </recommendedName>
</protein>
<proteinExistence type="predicted"/>
<evidence type="ECO:0000313" key="3">
    <source>
        <dbReference type="Proteomes" id="UP000030762"/>
    </source>
</evidence>
<accession>T0PYK5</accession>
<dbReference type="InterPro" id="IPR009072">
    <property type="entry name" value="Histone-fold"/>
</dbReference>
<name>T0PYK5_SAPDV</name>
<dbReference type="Gene3D" id="1.10.20.10">
    <property type="entry name" value="Histone, subunit A"/>
    <property type="match status" value="1"/>
</dbReference>
<dbReference type="RefSeq" id="XP_008615960.1">
    <property type="nucleotide sequence ID" value="XM_008617738.1"/>
</dbReference>
<dbReference type="GeneID" id="19952416"/>
<sequence>MSKVPMTVTEALLRTRVGDEEPLPTAVVDMTAQLASELMRSLLVASNALAQKEATKEAYYIQPNHVLAAMDAYPDLKAKALALPKPELKKKKKTEKRGKDLFKGESRDELLAAQNALFAQAKAQQDM</sequence>
<dbReference type="VEuPathDB" id="FungiDB:SDRG_11689"/>
<gene>
    <name evidence="2" type="ORF">SDRG_11689</name>
</gene>
<evidence type="ECO:0000256" key="1">
    <source>
        <dbReference type="SAM" id="MobiDB-lite"/>
    </source>
</evidence>